<dbReference type="PROSITE" id="PS51186">
    <property type="entry name" value="GNAT"/>
    <property type="match status" value="1"/>
</dbReference>
<dbReference type="Proteomes" id="UP001519272">
    <property type="component" value="Unassembled WGS sequence"/>
</dbReference>
<gene>
    <name evidence="2" type="ORF">J2Z32_004065</name>
</gene>
<keyword evidence="3" id="KW-1185">Reference proteome</keyword>
<evidence type="ECO:0000259" key="1">
    <source>
        <dbReference type="PROSITE" id="PS51186"/>
    </source>
</evidence>
<evidence type="ECO:0000313" key="3">
    <source>
        <dbReference type="Proteomes" id="UP001519272"/>
    </source>
</evidence>
<dbReference type="Gene3D" id="3.40.630.30">
    <property type="match status" value="1"/>
</dbReference>
<accession>A0ABS4FXZ3</accession>
<protein>
    <submittedName>
        <fullName evidence="2">Ribosomal protein S18 acetylase RimI-like enzyme</fullName>
    </submittedName>
</protein>
<dbReference type="InterPro" id="IPR016181">
    <property type="entry name" value="Acyl_CoA_acyltransferase"/>
</dbReference>
<dbReference type="SUPFAM" id="SSF55729">
    <property type="entry name" value="Acyl-CoA N-acyltransferases (Nat)"/>
    <property type="match status" value="1"/>
</dbReference>
<comment type="caution">
    <text evidence="2">The sequence shown here is derived from an EMBL/GenBank/DDBJ whole genome shotgun (WGS) entry which is preliminary data.</text>
</comment>
<dbReference type="Pfam" id="PF00583">
    <property type="entry name" value="Acetyltransf_1"/>
    <property type="match status" value="1"/>
</dbReference>
<dbReference type="InterPro" id="IPR000182">
    <property type="entry name" value="GNAT_dom"/>
</dbReference>
<evidence type="ECO:0000313" key="2">
    <source>
        <dbReference type="EMBL" id="MBP1907390.1"/>
    </source>
</evidence>
<dbReference type="RefSeq" id="WP_210090966.1">
    <property type="nucleotide sequence ID" value="NZ_JAGGKG010000025.1"/>
</dbReference>
<name>A0ABS4FXZ3_9BACL</name>
<dbReference type="CDD" id="cd04301">
    <property type="entry name" value="NAT_SF"/>
    <property type="match status" value="1"/>
</dbReference>
<organism evidence="2 3">
    <name type="scientific">Paenibacillus turicensis</name>
    <dbReference type="NCBI Taxonomy" id="160487"/>
    <lineage>
        <taxon>Bacteria</taxon>
        <taxon>Bacillati</taxon>
        <taxon>Bacillota</taxon>
        <taxon>Bacilli</taxon>
        <taxon>Bacillales</taxon>
        <taxon>Paenibacillaceae</taxon>
        <taxon>Paenibacillus</taxon>
    </lineage>
</organism>
<feature type="domain" description="N-acetyltransferase" evidence="1">
    <location>
        <begin position="11"/>
        <end position="168"/>
    </location>
</feature>
<sequence>MEQDTELGIGLQFNKTTHYPRGLILDLLQDAYSFDARYEQHWKTNWQEADNFMFDNPSIAEKYSFVTTLDGEPIGFIVWDPRNLPTYAELGHNCIRSLYKGKEYGKRQLREAVRRISEAGAKKIIVTTNEGLIPAQRNYEHIGFQLIRKRMNEDNPECAGQYMDYELLTNSITNYV</sequence>
<reference evidence="2 3" key="1">
    <citation type="submission" date="2021-03" db="EMBL/GenBank/DDBJ databases">
        <title>Genomic Encyclopedia of Type Strains, Phase IV (KMG-IV): sequencing the most valuable type-strain genomes for metagenomic binning, comparative biology and taxonomic classification.</title>
        <authorList>
            <person name="Goeker M."/>
        </authorList>
    </citation>
    <scope>NUCLEOTIDE SEQUENCE [LARGE SCALE GENOMIC DNA]</scope>
    <source>
        <strain evidence="2 3">DSM 14349</strain>
    </source>
</reference>
<proteinExistence type="predicted"/>
<dbReference type="EMBL" id="JAGGKG010000025">
    <property type="protein sequence ID" value="MBP1907390.1"/>
    <property type="molecule type" value="Genomic_DNA"/>
</dbReference>